<organism evidence="11 12">
    <name type="scientific">Rhododendron williamsianum</name>
    <dbReference type="NCBI Taxonomy" id="262921"/>
    <lineage>
        <taxon>Eukaryota</taxon>
        <taxon>Viridiplantae</taxon>
        <taxon>Streptophyta</taxon>
        <taxon>Embryophyta</taxon>
        <taxon>Tracheophyta</taxon>
        <taxon>Spermatophyta</taxon>
        <taxon>Magnoliopsida</taxon>
        <taxon>eudicotyledons</taxon>
        <taxon>Gunneridae</taxon>
        <taxon>Pentapetalae</taxon>
        <taxon>asterids</taxon>
        <taxon>Ericales</taxon>
        <taxon>Ericaceae</taxon>
        <taxon>Ericoideae</taxon>
        <taxon>Rhodoreae</taxon>
        <taxon>Rhododendron</taxon>
    </lineage>
</organism>
<keyword evidence="5 9" id="KW-0067">ATP-binding</keyword>
<dbReference type="Gene3D" id="3.40.50.620">
    <property type="entry name" value="HUPs"/>
    <property type="match status" value="1"/>
</dbReference>
<dbReference type="InterPro" id="IPR002306">
    <property type="entry name" value="Trp-tRNA-ligase"/>
</dbReference>
<dbReference type="NCBIfam" id="TIGR00233">
    <property type="entry name" value="trpS"/>
    <property type="match status" value="1"/>
</dbReference>
<protein>
    <recommendedName>
        <fullName evidence="2">tryptophan--tRNA ligase</fullName>
        <ecNumber evidence="2">6.1.1.2</ecNumber>
    </recommendedName>
    <alternativeName>
        <fullName evidence="8">Tryptophanyl-tRNA synthetase</fullName>
    </alternativeName>
</protein>
<evidence type="ECO:0000256" key="5">
    <source>
        <dbReference type="ARBA" id="ARBA00022840"/>
    </source>
</evidence>
<evidence type="ECO:0000256" key="3">
    <source>
        <dbReference type="ARBA" id="ARBA00022598"/>
    </source>
</evidence>
<name>A0A6A4LC78_9ERIC</name>
<keyword evidence="10" id="KW-0472">Membrane</keyword>
<gene>
    <name evidence="11" type="ORF">C3L33_15770</name>
</gene>
<dbReference type="GO" id="GO:0005739">
    <property type="term" value="C:mitochondrion"/>
    <property type="evidence" value="ECO:0007669"/>
    <property type="project" value="TreeGrafter"/>
</dbReference>
<evidence type="ECO:0000256" key="7">
    <source>
        <dbReference type="ARBA" id="ARBA00023146"/>
    </source>
</evidence>
<keyword evidence="10" id="KW-0812">Transmembrane</keyword>
<dbReference type="GO" id="GO:0005524">
    <property type="term" value="F:ATP binding"/>
    <property type="evidence" value="ECO:0007669"/>
    <property type="project" value="UniProtKB-KW"/>
</dbReference>
<evidence type="ECO:0000313" key="12">
    <source>
        <dbReference type="Proteomes" id="UP000428333"/>
    </source>
</evidence>
<dbReference type="AlphaFoldDB" id="A0A6A4LC78"/>
<keyword evidence="7 9" id="KW-0030">Aminoacyl-tRNA synthetase</keyword>
<dbReference type="InterPro" id="IPR050203">
    <property type="entry name" value="Trp-tRNA_synthetase"/>
</dbReference>
<feature type="non-terminal residue" evidence="11">
    <location>
        <position position="1"/>
    </location>
</feature>
<dbReference type="OrthoDB" id="15808at2759"/>
<evidence type="ECO:0000256" key="6">
    <source>
        <dbReference type="ARBA" id="ARBA00022917"/>
    </source>
</evidence>
<evidence type="ECO:0000256" key="8">
    <source>
        <dbReference type="ARBA" id="ARBA00030268"/>
    </source>
</evidence>
<dbReference type="InterPro" id="IPR014729">
    <property type="entry name" value="Rossmann-like_a/b/a_fold"/>
</dbReference>
<dbReference type="Pfam" id="PF00579">
    <property type="entry name" value="tRNA-synt_1b"/>
    <property type="match status" value="2"/>
</dbReference>
<evidence type="ECO:0000256" key="1">
    <source>
        <dbReference type="ARBA" id="ARBA00005594"/>
    </source>
</evidence>
<evidence type="ECO:0000313" key="11">
    <source>
        <dbReference type="EMBL" id="KAE9452327.1"/>
    </source>
</evidence>
<keyword evidence="10" id="KW-1133">Transmembrane helix</keyword>
<dbReference type="GO" id="GO:0006436">
    <property type="term" value="P:tryptophanyl-tRNA aminoacylation"/>
    <property type="evidence" value="ECO:0007669"/>
    <property type="project" value="InterPro"/>
</dbReference>
<reference evidence="11 12" key="1">
    <citation type="journal article" date="2019" name="Genome Biol. Evol.">
        <title>The Rhododendron genome and chromosomal organization provide insight into shared whole-genome duplications across the heath family (Ericaceae).</title>
        <authorList>
            <person name="Soza V.L."/>
            <person name="Lindsley D."/>
            <person name="Waalkes A."/>
            <person name="Ramage E."/>
            <person name="Patwardhan R.P."/>
            <person name="Burton J.N."/>
            <person name="Adey A."/>
            <person name="Kumar A."/>
            <person name="Qiu R."/>
            <person name="Shendure J."/>
            <person name="Hall B."/>
        </authorList>
    </citation>
    <scope>NUCLEOTIDE SEQUENCE [LARGE SCALE GENOMIC DNA]</scope>
    <source>
        <strain evidence="11">RSF 1966-606</strain>
    </source>
</reference>
<comment type="caution">
    <text evidence="11">The sequence shown here is derived from an EMBL/GenBank/DDBJ whole genome shotgun (WGS) entry which is preliminary data.</text>
</comment>
<dbReference type="PANTHER" id="PTHR43766:SF1">
    <property type="entry name" value="TRYPTOPHAN--TRNA LIGASE, MITOCHONDRIAL"/>
    <property type="match status" value="1"/>
</dbReference>
<evidence type="ECO:0000256" key="10">
    <source>
        <dbReference type="SAM" id="Phobius"/>
    </source>
</evidence>
<dbReference type="EMBL" id="QEFC01002425">
    <property type="protein sequence ID" value="KAE9452327.1"/>
    <property type="molecule type" value="Genomic_DNA"/>
</dbReference>
<dbReference type="PANTHER" id="PTHR43766">
    <property type="entry name" value="TRYPTOPHAN--TRNA LIGASE, MITOCHONDRIAL"/>
    <property type="match status" value="1"/>
</dbReference>
<sequence length="368" mass="41362">MLYILSQITLPYDPQELSRVTRETAAIYISCGVDTSKACIFVQSHVRAHAELMWLLSSATPIGWLNRMIQFKEKSRKAVRLRCMQIYLHIVIVMVNGFSVGDENVAVALLTYPVLMAADILLYQVVFYPCSIILRALLNPVPFECHLVGLLDYLIAFFSSYIIPLQSDFVPVGEDQKQHLELTRELAERVNYLYGGRKWKKLGGRGGAVFKVPEALIPPAGARVMSLTDGLAKMSKSAPSDQSRINLLDPKDVIANKIKRCKTDSFSGQLVLVLFFLLSSACSMWKFSERSLFTGSCTRMPRYELGYIQEVLTDALIDHLLPIQVRYKEIIDDTGYLDRVLAEGATKATDVADVTLNNVYQAMGFLKR</sequence>
<feature type="transmembrane region" description="Helical" evidence="10">
    <location>
        <begin position="266"/>
        <end position="285"/>
    </location>
</feature>
<comment type="similarity">
    <text evidence="1 9">Belongs to the class-I aminoacyl-tRNA synthetase family.</text>
</comment>
<proteinExistence type="inferred from homology"/>
<dbReference type="Proteomes" id="UP000428333">
    <property type="component" value="Linkage Group LG09"/>
</dbReference>
<dbReference type="GO" id="GO:0004830">
    <property type="term" value="F:tryptophan-tRNA ligase activity"/>
    <property type="evidence" value="ECO:0007669"/>
    <property type="project" value="UniProtKB-EC"/>
</dbReference>
<dbReference type="EC" id="6.1.1.2" evidence="2"/>
<dbReference type="SUPFAM" id="SSF52374">
    <property type="entry name" value="Nucleotidylyl transferase"/>
    <property type="match status" value="1"/>
</dbReference>
<evidence type="ECO:0000256" key="9">
    <source>
        <dbReference type="RuleBase" id="RU363036"/>
    </source>
</evidence>
<keyword evidence="12" id="KW-1185">Reference proteome</keyword>
<dbReference type="PRINTS" id="PR01039">
    <property type="entry name" value="TRNASYNTHTRP"/>
</dbReference>
<dbReference type="InterPro" id="IPR002305">
    <property type="entry name" value="aa-tRNA-synth_Ic"/>
</dbReference>
<keyword evidence="3 9" id="KW-0436">Ligase</keyword>
<evidence type="ECO:0000256" key="4">
    <source>
        <dbReference type="ARBA" id="ARBA00022741"/>
    </source>
</evidence>
<keyword evidence="4 9" id="KW-0547">Nucleotide-binding</keyword>
<feature type="transmembrane region" description="Helical" evidence="10">
    <location>
        <begin position="81"/>
        <end position="100"/>
    </location>
</feature>
<dbReference type="GO" id="GO:0009507">
    <property type="term" value="C:chloroplast"/>
    <property type="evidence" value="ECO:0007669"/>
    <property type="project" value="TreeGrafter"/>
</dbReference>
<keyword evidence="6 9" id="KW-0648">Protein biosynthesis</keyword>
<accession>A0A6A4LC78</accession>
<evidence type="ECO:0000256" key="2">
    <source>
        <dbReference type="ARBA" id="ARBA00013161"/>
    </source>
</evidence>